<name>A0ACB8QHK5_9AGAM</name>
<dbReference type="Proteomes" id="UP000814128">
    <property type="component" value="Unassembled WGS sequence"/>
</dbReference>
<proteinExistence type="predicted"/>
<evidence type="ECO:0000313" key="1">
    <source>
        <dbReference type="EMBL" id="KAI0031112.1"/>
    </source>
</evidence>
<organism evidence="1 2">
    <name type="scientific">Vararia minispora EC-137</name>
    <dbReference type="NCBI Taxonomy" id="1314806"/>
    <lineage>
        <taxon>Eukaryota</taxon>
        <taxon>Fungi</taxon>
        <taxon>Dikarya</taxon>
        <taxon>Basidiomycota</taxon>
        <taxon>Agaricomycotina</taxon>
        <taxon>Agaricomycetes</taxon>
        <taxon>Russulales</taxon>
        <taxon>Lachnocladiaceae</taxon>
        <taxon>Vararia</taxon>
    </lineage>
</organism>
<sequence>MCRRMILRFIFAVFRWLRGILMRFSRSRKITSPGAIELGNTSPSAEVLSRELETVKKALLITERKASDAEAASEANATRARELEKQLQDERDQAQNALTQAERERAYLQQKLDEHASHLKQLNLESVAAQKWMSIRDTVTDTQVVDAVSGINHEINNIAATLAESLTTMEHSPSAFRDHIPASFRTHLSDHAAAALDSVIHREDPSLLEIVITAILVGFACEASLRWNIVGDVALQCYLEKIFEALFDGEISAIAGNWKALTHRYINWQDSSDEQVSHKDDGLYKAFLALLVPFALVWSSDHTNAVTMLESCIGDSLSSLSLSVKKLNYDITEGITSCALIPTVVAPDLPYDPSVMKDGSGGGDESSIEGASMTLCTTGLGLRRRMRTDGGSVEDKLLVLPTVALRGVLDFFASSAISHDTSSLNY</sequence>
<accession>A0ACB8QHK5</accession>
<keyword evidence="2" id="KW-1185">Reference proteome</keyword>
<dbReference type="EMBL" id="MU273592">
    <property type="protein sequence ID" value="KAI0031112.1"/>
    <property type="molecule type" value="Genomic_DNA"/>
</dbReference>
<reference evidence="1" key="2">
    <citation type="journal article" date="2022" name="New Phytol.">
        <title>Evolutionary transition to the ectomycorrhizal habit in the genomes of a hyperdiverse lineage of mushroom-forming fungi.</title>
        <authorList>
            <person name="Looney B."/>
            <person name="Miyauchi S."/>
            <person name="Morin E."/>
            <person name="Drula E."/>
            <person name="Courty P.E."/>
            <person name="Kohler A."/>
            <person name="Kuo A."/>
            <person name="LaButti K."/>
            <person name="Pangilinan J."/>
            <person name="Lipzen A."/>
            <person name="Riley R."/>
            <person name="Andreopoulos W."/>
            <person name="He G."/>
            <person name="Johnson J."/>
            <person name="Nolan M."/>
            <person name="Tritt A."/>
            <person name="Barry K.W."/>
            <person name="Grigoriev I.V."/>
            <person name="Nagy L.G."/>
            <person name="Hibbett D."/>
            <person name="Henrissat B."/>
            <person name="Matheny P.B."/>
            <person name="Labbe J."/>
            <person name="Martin F.M."/>
        </authorList>
    </citation>
    <scope>NUCLEOTIDE SEQUENCE</scope>
    <source>
        <strain evidence="1">EC-137</strain>
    </source>
</reference>
<evidence type="ECO:0000313" key="2">
    <source>
        <dbReference type="Proteomes" id="UP000814128"/>
    </source>
</evidence>
<reference evidence="1" key="1">
    <citation type="submission" date="2021-02" db="EMBL/GenBank/DDBJ databases">
        <authorList>
            <consortium name="DOE Joint Genome Institute"/>
            <person name="Ahrendt S."/>
            <person name="Looney B.P."/>
            <person name="Miyauchi S."/>
            <person name="Morin E."/>
            <person name="Drula E."/>
            <person name="Courty P.E."/>
            <person name="Chicoki N."/>
            <person name="Fauchery L."/>
            <person name="Kohler A."/>
            <person name="Kuo A."/>
            <person name="Labutti K."/>
            <person name="Pangilinan J."/>
            <person name="Lipzen A."/>
            <person name="Riley R."/>
            <person name="Andreopoulos W."/>
            <person name="He G."/>
            <person name="Johnson J."/>
            <person name="Barry K.W."/>
            <person name="Grigoriev I.V."/>
            <person name="Nagy L."/>
            <person name="Hibbett D."/>
            <person name="Henrissat B."/>
            <person name="Matheny P.B."/>
            <person name="Labbe J."/>
            <person name="Martin F."/>
        </authorList>
    </citation>
    <scope>NUCLEOTIDE SEQUENCE</scope>
    <source>
        <strain evidence="1">EC-137</strain>
    </source>
</reference>
<comment type="caution">
    <text evidence="1">The sequence shown here is derived from an EMBL/GenBank/DDBJ whole genome shotgun (WGS) entry which is preliminary data.</text>
</comment>
<protein>
    <submittedName>
        <fullName evidence="1">Uncharacterized protein</fullName>
    </submittedName>
</protein>
<gene>
    <name evidence="1" type="ORF">K488DRAFT_71651</name>
</gene>